<evidence type="ECO:0000256" key="1">
    <source>
        <dbReference type="ARBA" id="ARBA00022679"/>
    </source>
</evidence>
<protein>
    <submittedName>
        <fullName evidence="3">2-C-methyl-D-erythritol 4-phosphate cytidylyltransferase</fullName>
    </submittedName>
</protein>
<name>A0ABV5K6L4_9ACTN</name>
<dbReference type="Gene3D" id="3.90.550.10">
    <property type="entry name" value="Spore Coat Polysaccharide Biosynthesis Protein SpsA, Chain A"/>
    <property type="match status" value="1"/>
</dbReference>
<dbReference type="RefSeq" id="WP_140008305.1">
    <property type="nucleotide sequence ID" value="NZ_JBHMDG010000005.1"/>
</dbReference>
<dbReference type="EMBL" id="JBHMDG010000005">
    <property type="protein sequence ID" value="MFB9312383.1"/>
    <property type="molecule type" value="Genomic_DNA"/>
</dbReference>
<accession>A0ABV5K6L4</accession>
<evidence type="ECO:0000313" key="3">
    <source>
        <dbReference type="EMBL" id="MFB9312383.1"/>
    </source>
</evidence>
<evidence type="ECO:0000313" key="4">
    <source>
        <dbReference type="Proteomes" id="UP001589750"/>
    </source>
</evidence>
<keyword evidence="1" id="KW-0808">Transferase</keyword>
<dbReference type="Pfam" id="PF01128">
    <property type="entry name" value="IspD"/>
    <property type="match status" value="1"/>
</dbReference>
<keyword evidence="2 3" id="KW-0548">Nucleotidyltransferase</keyword>
<dbReference type="SUPFAM" id="SSF53448">
    <property type="entry name" value="Nucleotide-diphospho-sugar transferases"/>
    <property type="match status" value="1"/>
</dbReference>
<dbReference type="InterPro" id="IPR029044">
    <property type="entry name" value="Nucleotide-diphossugar_trans"/>
</dbReference>
<sequence length="184" mass="18775">MYDDDEPTVLGTVLTDGRGSLPFLLVHGESLVAAAAWGLGEAGVTIADDSVPWEGLVEAEAPLVLHDSLCPLTPPEFIAACVARSAETGAVVVGTRPVTDTVKRVADGYVGATVDRDDLLVVCSPLVLPAAVVAALPGLPSLDLTELVGVLRASYDVVTVTAPPSAARVSGPDDVRLLEALGQG</sequence>
<gene>
    <name evidence="3" type="ORF">ACFFRI_04945</name>
</gene>
<dbReference type="GO" id="GO:0016779">
    <property type="term" value="F:nucleotidyltransferase activity"/>
    <property type="evidence" value="ECO:0007669"/>
    <property type="project" value="UniProtKB-KW"/>
</dbReference>
<keyword evidence="4" id="KW-1185">Reference proteome</keyword>
<evidence type="ECO:0000256" key="2">
    <source>
        <dbReference type="ARBA" id="ARBA00022695"/>
    </source>
</evidence>
<dbReference type="InterPro" id="IPR034683">
    <property type="entry name" value="IspD/TarI"/>
</dbReference>
<dbReference type="Proteomes" id="UP001589750">
    <property type="component" value="Unassembled WGS sequence"/>
</dbReference>
<proteinExistence type="predicted"/>
<reference evidence="3 4" key="1">
    <citation type="submission" date="2024-09" db="EMBL/GenBank/DDBJ databases">
        <authorList>
            <person name="Sun Q."/>
            <person name="Mori K."/>
        </authorList>
    </citation>
    <scope>NUCLEOTIDE SEQUENCE [LARGE SCALE GENOMIC DNA]</scope>
    <source>
        <strain evidence="3 4">JCM 9626</strain>
    </source>
</reference>
<comment type="caution">
    <text evidence="3">The sequence shown here is derived from an EMBL/GenBank/DDBJ whole genome shotgun (WGS) entry which is preliminary data.</text>
</comment>
<organism evidence="3 4">
    <name type="scientific">Nocardioides plantarum</name>
    <dbReference type="NCBI Taxonomy" id="29299"/>
    <lineage>
        <taxon>Bacteria</taxon>
        <taxon>Bacillati</taxon>
        <taxon>Actinomycetota</taxon>
        <taxon>Actinomycetes</taxon>
        <taxon>Propionibacteriales</taxon>
        <taxon>Nocardioidaceae</taxon>
        <taxon>Nocardioides</taxon>
    </lineage>
</organism>